<dbReference type="AlphaFoldDB" id="L0HI12"/>
<keyword evidence="3" id="KW-1185">Reference proteome</keyword>
<keyword evidence="1" id="KW-0472">Membrane</keyword>
<dbReference type="Pfam" id="PF13620">
    <property type="entry name" value="CarboxypepD_reg"/>
    <property type="match status" value="1"/>
</dbReference>
<evidence type="ECO:0000256" key="1">
    <source>
        <dbReference type="SAM" id="Phobius"/>
    </source>
</evidence>
<dbReference type="Proteomes" id="UP000010824">
    <property type="component" value="Chromosome"/>
</dbReference>
<dbReference type="InParanoid" id="L0HI12"/>
<dbReference type="STRING" id="593750.Metfor_2664"/>
<accession>L0HI12</accession>
<feature type="transmembrane region" description="Helical" evidence="1">
    <location>
        <begin position="426"/>
        <end position="450"/>
    </location>
</feature>
<dbReference type="OrthoDB" id="107355at2157"/>
<gene>
    <name evidence="2" type="ordered locus">Metfor_2664</name>
</gene>
<name>L0HI12_METFS</name>
<reference evidence="2 3" key="2">
    <citation type="journal article" date="2014" name="Genome Announc.">
        <title>Complete Genome Sequence of Methanoregula formicica SMSPT, a Mesophilic Hydrogenotrophic Methanogen Isolated from a Methanogenic Upflow Anaerobic Sludge Blanket Reactor.</title>
        <authorList>
            <person name="Yamamoto K."/>
            <person name="Tamaki H."/>
            <person name="Cadillo-Quiroz H."/>
            <person name="Imachi H."/>
            <person name="Kyrpides N."/>
            <person name="Woyke T."/>
            <person name="Goodwin L."/>
            <person name="Zinder S.H."/>
            <person name="Kamagata Y."/>
            <person name="Liu W.T."/>
        </authorList>
    </citation>
    <scope>NUCLEOTIDE SEQUENCE [LARGE SCALE GENOMIC DNA]</scope>
    <source>
        <strain evidence="3">DSM 22288 / NBRC 105244 / SMSP</strain>
    </source>
</reference>
<proteinExistence type="predicted"/>
<dbReference type="PANTHER" id="PTHR36194">
    <property type="entry name" value="S-LAYER-LIKE PROTEIN"/>
    <property type="match status" value="1"/>
</dbReference>
<evidence type="ECO:0000313" key="2">
    <source>
        <dbReference type="EMBL" id="AGB03655.1"/>
    </source>
</evidence>
<dbReference type="eggNOG" id="arCOG03264">
    <property type="taxonomic scope" value="Archaea"/>
</dbReference>
<dbReference type="Gene3D" id="2.60.40.1120">
    <property type="entry name" value="Carboxypeptidase-like, regulatory domain"/>
    <property type="match status" value="3"/>
</dbReference>
<dbReference type="HOGENOM" id="CLU_046642_0_0_2"/>
<organism evidence="2 3">
    <name type="scientific">Methanoregula formicica (strain DSM 22288 / NBRC 105244 / SMSP)</name>
    <dbReference type="NCBI Taxonomy" id="593750"/>
    <lineage>
        <taxon>Archaea</taxon>
        <taxon>Methanobacteriati</taxon>
        <taxon>Methanobacteriota</taxon>
        <taxon>Stenosarchaea group</taxon>
        <taxon>Methanomicrobia</taxon>
        <taxon>Methanomicrobiales</taxon>
        <taxon>Methanoregulaceae</taxon>
        <taxon>Methanoregula</taxon>
    </lineage>
</organism>
<dbReference type="PANTHER" id="PTHR36194:SF1">
    <property type="entry name" value="S-LAYER-LIKE PROTEIN"/>
    <property type="match status" value="1"/>
</dbReference>
<dbReference type="SUPFAM" id="SSF49464">
    <property type="entry name" value="Carboxypeptidase regulatory domain-like"/>
    <property type="match status" value="3"/>
</dbReference>
<sequence precursor="true">MYPRPRFLFAILLLLLLCSSAQATTSLLITVRDSIDNVTLSHATVYVNSANYARTNSLGQALLTHSGLNDQEIRVSMSGYNDWSQTVSKNTTALLVNLSRKTLTFKSTLFDSDTLNPISGARVNLTAENVTQTKLTDSSGTATFAVTGATIYSIDITAPNYESRSGTIVMGADDQEVQYKLLSGNSFSFVVTDKDTGKTVPAAEVRLNAVLAGKTDERGILITPITRGKTYTIEISKDGYNSYMESRVISETDAIYYASISKTPLGAYIFVTDESKKPLDGADVYVDGSLAGTTNEYGRMSSSTLVSGDYTVEVRKTGYTPQSRTITISSTSRDYTFTLPLANAALTVTVQDNDNKALPGASVLVDGASVGMTDNNGQFVTSIPFNTDVNISVTKEGYVPQSVKKQVISGNATAAVTVVVGKSIDWGLIGMIALGALAILILFVIIRALGKRSGRPHIRRRDEI</sequence>
<keyword evidence="1" id="KW-1133">Transmembrane helix</keyword>
<evidence type="ECO:0000313" key="3">
    <source>
        <dbReference type="Proteomes" id="UP000010824"/>
    </source>
</evidence>
<protein>
    <submittedName>
        <fullName evidence="2">PEGA domain-containing protein</fullName>
    </submittedName>
</protein>
<dbReference type="RefSeq" id="WP_015286617.1">
    <property type="nucleotide sequence ID" value="NC_019943.1"/>
</dbReference>
<dbReference type="GeneID" id="14308447"/>
<dbReference type="KEGG" id="mfo:Metfor_2664"/>
<dbReference type="InterPro" id="IPR008969">
    <property type="entry name" value="CarboxyPept-like_regulatory"/>
</dbReference>
<dbReference type="EMBL" id="CP003167">
    <property type="protein sequence ID" value="AGB03655.1"/>
    <property type="molecule type" value="Genomic_DNA"/>
</dbReference>
<reference evidence="3" key="1">
    <citation type="submission" date="2011-12" db="EMBL/GenBank/DDBJ databases">
        <title>Complete sequence of Methanoregula formicicum SMSP.</title>
        <authorList>
            <person name="Lucas S."/>
            <person name="Han J."/>
            <person name="Lapidus A."/>
            <person name="Cheng J.-F."/>
            <person name="Goodwin L."/>
            <person name="Pitluck S."/>
            <person name="Peters L."/>
            <person name="Ovchinnikova G."/>
            <person name="Teshima H."/>
            <person name="Detter J.C."/>
            <person name="Han C."/>
            <person name="Tapia R."/>
            <person name="Land M."/>
            <person name="Hauser L."/>
            <person name="Kyrpides N."/>
            <person name="Ivanova N."/>
            <person name="Pagani I."/>
            <person name="Imachi H."/>
            <person name="Tamaki H."/>
            <person name="Sekiguchi Y."/>
            <person name="Kamagata Y."/>
            <person name="Cadillo-Quiroz H."/>
            <person name="Zinder S."/>
            <person name="Liu W.-T."/>
            <person name="Woyke T."/>
        </authorList>
    </citation>
    <scope>NUCLEOTIDE SEQUENCE [LARGE SCALE GENOMIC DNA]</scope>
    <source>
        <strain evidence="3">DSM 22288 / NBRC 105244 / SMSP</strain>
    </source>
</reference>
<keyword evidence="1" id="KW-0812">Transmembrane</keyword>